<reference evidence="4" key="1">
    <citation type="submission" date="2009-11" db="EMBL/GenBank/DDBJ databases">
        <authorList>
            <consortium name="US DOE Joint Genome Institute (JGI-PGF)"/>
            <person name="Ottilar R."/>
            <person name="Schmutz J."/>
            <person name="Salamov A."/>
            <person name="Cheng J.F."/>
            <person name="Lucas S."/>
            <person name="Pitluck S."/>
            <person name="Gundlach H."/>
            <person name="Guo Y."/>
            <person name="Haberer G."/>
            <person name="Nasrallah J."/>
            <person name="Mayer K.F.X."/>
            <person name="van de Peer Y."/>
            <person name="Weigel D."/>
            <person name="Grigoriev I.V."/>
        </authorList>
    </citation>
    <scope>NUCLEOTIDE SEQUENCE</scope>
    <source>
        <strain evidence="4">Nigerian</strain>
    </source>
</reference>
<protein>
    <recommendedName>
        <fullName evidence="3">CCHC-type domain-containing protein</fullName>
    </recommendedName>
</protein>
<sequence length="851" mass="91703">MEVSPNPVALDQISSHDVPTALPVVFTPPDEGQQRHRPPAAQPRLDTDQRSLAAYPPGSSHRQLPVANSLAVMQISAPLGQDMVNVCEISNTNVNIVDVICDADVICEESNMNASIVDNVCETDVCFDDYEIEFPAVQDSRAQGNVASHTSPNQMLVIAQVHANPVNHTAHVVSSMPAPSGSNVAASSHPADDILTLVPAPLPLPIIPATAAGSQMAGAGPQSQPVLAPPPAVNAWATNRLKQSVTDPPLFASSGPTSTRRNAVKLRWIGPLDECPDRDYIVEELLEASMNFKAEDQVWAVIKQGEREFDISFKLPEYLDAFHSQHNIKKGFEVWKRFRAIPLTKQALRHITVVFKHENIVMQDILFWLRRHCDVVSPLERCLDRNRVWDGSFKVTVKLWMRGHAPVHLPNSFFIGKDRGVIFYVGQPRRCFRCGSLGHYAATCTIRKCSKCGEVGHEAASCQKVYCNLCGEPDHVHDDCPMAWHNAYNEIMQMEAALLTGNDTRVRPQVSSKDSQSAAINAPVVVQPSATPLSAPSGPSQCGSSQHSGIPPLQVPPPAEDGQDRAIAQSQRSSPASNVQKPASLVPIQKSGPGSSVRQPAAVSPAKASHVSPVRKSSSEVSVQKSVPVTRIHESASVATDKVQDLVVLKKAASPKACLNSNKSQQVLQTPAPKASCAGATNPHLSKTPPLDITPAQKWQDPPDPSKDLLCETGDGSISEGSMDLSASPDLTKLADSPCPAWETQSRKRKKKPNKVKEALSTSNRYEVLASLTDSGDGNVQHESEEEEEPIGDWGDSIDPADINSLSFSHVSDSLSPSQVADQKAESSGSSSEIQDKRRKITPCGGLSDSA</sequence>
<feature type="compositionally biased region" description="Polar residues" evidence="2">
    <location>
        <begin position="568"/>
        <end position="581"/>
    </location>
</feature>
<dbReference type="EMBL" id="KV463097">
    <property type="protein sequence ID" value="OCA13970.1"/>
    <property type="molecule type" value="Genomic_DNA"/>
</dbReference>
<dbReference type="GO" id="GO:0003690">
    <property type="term" value="F:double-stranded DNA binding"/>
    <property type="evidence" value="ECO:0007669"/>
    <property type="project" value="InterPro"/>
</dbReference>
<keyword evidence="1" id="KW-0862">Zinc</keyword>
<dbReference type="Pfam" id="PF00098">
    <property type="entry name" value="zf-CCHC"/>
    <property type="match status" value="1"/>
</dbReference>
<dbReference type="InterPro" id="IPR036875">
    <property type="entry name" value="Znf_CCHC_sf"/>
</dbReference>
<feature type="compositionally biased region" description="Low complexity" evidence="2">
    <location>
        <begin position="805"/>
        <end position="818"/>
    </location>
</feature>
<dbReference type="InterPro" id="IPR001878">
    <property type="entry name" value="Znf_CCHC"/>
</dbReference>
<name>A0A1B8XTI4_XENTR</name>
<feature type="compositionally biased region" description="Polar residues" evidence="2">
    <location>
        <begin position="659"/>
        <end position="669"/>
    </location>
</feature>
<feature type="region of interest" description="Disordered" evidence="2">
    <location>
        <begin position="658"/>
        <end position="851"/>
    </location>
</feature>
<organism evidence="4">
    <name type="scientific">Xenopus tropicalis</name>
    <name type="common">Western clawed frog</name>
    <name type="synonym">Silurana tropicalis</name>
    <dbReference type="NCBI Taxonomy" id="8364"/>
    <lineage>
        <taxon>Eukaryota</taxon>
        <taxon>Metazoa</taxon>
        <taxon>Chordata</taxon>
        <taxon>Craniata</taxon>
        <taxon>Vertebrata</taxon>
        <taxon>Euteleostomi</taxon>
        <taxon>Amphibia</taxon>
        <taxon>Batrachia</taxon>
        <taxon>Anura</taxon>
        <taxon>Pipoidea</taxon>
        <taxon>Pipidae</taxon>
        <taxon>Xenopodinae</taxon>
        <taxon>Xenopus</taxon>
        <taxon>Silurana</taxon>
    </lineage>
</organism>
<dbReference type="Pfam" id="PF23058">
    <property type="entry name" value="RBD_ZCCHC3_2nd"/>
    <property type="match status" value="1"/>
</dbReference>
<evidence type="ECO:0000259" key="3">
    <source>
        <dbReference type="PROSITE" id="PS50158"/>
    </source>
</evidence>
<evidence type="ECO:0000256" key="1">
    <source>
        <dbReference type="PROSITE-ProRule" id="PRU00047"/>
    </source>
</evidence>
<dbReference type="GO" id="GO:0008270">
    <property type="term" value="F:zinc ion binding"/>
    <property type="evidence" value="ECO:0007669"/>
    <property type="project" value="UniProtKB-KW"/>
</dbReference>
<proteinExistence type="predicted"/>
<feature type="compositionally biased region" description="Low complexity" evidence="2">
    <location>
        <begin position="614"/>
        <end position="625"/>
    </location>
</feature>
<dbReference type="AlphaFoldDB" id="A0A1B8XTI4"/>
<keyword evidence="1" id="KW-0479">Metal-binding</keyword>
<dbReference type="PANTHER" id="PTHR22639:SF4">
    <property type="entry name" value="ZINC FINGER CCHC DOMAIN-CONTAINING PROTEIN 3"/>
    <property type="match status" value="1"/>
</dbReference>
<feature type="domain" description="CCHC-type" evidence="3">
    <location>
        <begin position="447"/>
        <end position="464"/>
    </location>
</feature>
<accession>A0A1B8XTI4</accession>
<feature type="region of interest" description="Disordered" evidence="2">
    <location>
        <begin position="1"/>
        <end position="61"/>
    </location>
</feature>
<keyword evidence="1" id="KW-0863">Zinc-finger</keyword>
<evidence type="ECO:0000313" key="4">
    <source>
        <dbReference type="EMBL" id="OCA13970.1"/>
    </source>
</evidence>
<dbReference type="InterPro" id="IPR057811">
    <property type="entry name" value="RBD_ZCCHC3_2nd"/>
</dbReference>
<reference evidence="4" key="3">
    <citation type="submission" date="2016-05" db="EMBL/GenBank/DDBJ databases">
        <title>WGS assembly of Xenopus tropicalis.</title>
        <authorList>
            <person name="Sessions A."/>
            <person name="Jenkins J."/>
            <person name="Mitros T."/>
            <person name="Lyons J.T."/>
            <person name="Dichmann D.S."/>
            <person name="Robert J."/>
            <person name="Harland R.M."/>
            <person name="Rokhsar D.S."/>
        </authorList>
    </citation>
    <scope>NUCLEOTIDE SEQUENCE</scope>
    <source>
        <strain evidence="4">Nigerian</strain>
    </source>
</reference>
<dbReference type="SMART" id="SM00343">
    <property type="entry name" value="ZnF_C2HC"/>
    <property type="match status" value="3"/>
</dbReference>
<dbReference type="InterPro" id="IPR057810">
    <property type="entry name" value="RBD_ZCCHC3_1st"/>
</dbReference>
<dbReference type="InterPro" id="IPR042509">
    <property type="entry name" value="ZCCHC3"/>
</dbReference>
<reference evidence="4" key="2">
    <citation type="journal article" date="2010" name="Science">
        <title>The genome of the Western clawed frog Xenopus tropicalis.</title>
        <authorList>
            <person name="Hellsten U."/>
            <person name="Harland R.M."/>
            <person name="Gilchrist M.J."/>
            <person name="Hendrix D."/>
            <person name="Jurka J."/>
            <person name="Kapitonov V."/>
            <person name="Ovcharenko I."/>
            <person name="Putnam N.H."/>
            <person name="Shu S."/>
            <person name="Taher L."/>
            <person name="Blitz I.L."/>
            <person name="Blumberg B."/>
            <person name="Dichmann D.S."/>
            <person name="Dubchak I."/>
            <person name="Amaya E."/>
            <person name="Detter J.C."/>
            <person name="Fletcher R."/>
            <person name="Gerhard D.S."/>
            <person name="Goodstein D."/>
            <person name="Graves T."/>
            <person name="Grigoriev I.V."/>
            <person name="Grimwood J."/>
            <person name="Kawashima T."/>
            <person name="Lindquist E."/>
            <person name="Lucas S.M."/>
            <person name="Mead P.E."/>
            <person name="Mitros T."/>
            <person name="Ogino H."/>
            <person name="Ohta Y."/>
            <person name="Poliakov A.V."/>
            <person name="Pollet N."/>
            <person name="Robert J."/>
            <person name="Salamov A."/>
            <person name="Sater A.K."/>
            <person name="Schmutz J."/>
            <person name="Terry A."/>
            <person name="Vize P.D."/>
            <person name="Warren W.C."/>
            <person name="Wells D."/>
            <person name="Wills A."/>
            <person name="Wilson R.K."/>
            <person name="Zimmerman L.B."/>
            <person name="Zorn A.M."/>
            <person name="Grainger R."/>
            <person name="Grammer T."/>
            <person name="Khokha M.K."/>
            <person name="Richardson P.M."/>
            <person name="Rokhsar D.S."/>
        </authorList>
    </citation>
    <scope>NUCLEOTIDE SEQUENCE [LARGE SCALE GENOMIC DNA]</scope>
    <source>
        <strain evidence="4">Nigerian</strain>
    </source>
</reference>
<dbReference type="Gene3D" id="4.10.60.10">
    <property type="entry name" value="Zinc finger, CCHC-type"/>
    <property type="match status" value="1"/>
</dbReference>
<dbReference type="GO" id="GO:0003723">
    <property type="term" value="F:RNA binding"/>
    <property type="evidence" value="ECO:0007669"/>
    <property type="project" value="InterPro"/>
</dbReference>
<dbReference type="PROSITE" id="PS50158">
    <property type="entry name" value="ZF_CCHC"/>
    <property type="match status" value="2"/>
</dbReference>
<feature type="compositionally biased region" description="Polar residues" evidence="2">
    <location>
        <begin position="529"/>
        <end position="548"/>
    </location>
</feature>
<dbReference type="GO" id="GO:0002218">
    <property type="term" value="P:activation of innate immune response"/>
    <property type="evidence" value="ECO:0007669"/>
    <property type="project" value="InterPro"/>
</dbReference>
<feature type="domain" description="CCHC-type" evidence="3">
    <location>
        <begin position="429"/>
        <end position="444"/>
    </location>
</feature>
<feature type="region of interest" description="Disordered" evidence="2">
    <location>
        <begin position="529"/>
        <end position="625"/>
    </location>
</feature>
<dbReference type="SUPFAM" id="SSF57756">
    <property type="entry name" value="Retrovirus zinc finger-like domains"/>
    <property type="match status" value="1"/>
</dbReference>
<dbReference type="PANTHER" id="PTHR22639">
    <property type="entry name" value="GAG-RELATED PROTEIN"/>
    <property type="match status" value="1"/>
</dbReference>
<evidence type="ECO:0000256" key="2">
    <source>
        <dbReference type="SAM" id="MobiDB-lite"/>
    </source>
</evidence>
<gene>
    <name evidence="4" type="ORF">XENTR_v90028541mg</name>
</gene>
<dbReference type="Pfam" id="PF23057">
    <property type="entry name" value="RBD_ZCCHC3_1st"/>
    <property type="match status" value="1"/>
</dbReference>